<keyword evidence="2" id="KW-0677">Repeat</keyword>
<evidence type="ECO:0000256" key="3">
    <source>
        <dbReference type="PROSITE-ProRule" id="PRU00221"/>
    </source>
</evidence>
<evidence type="ECO:0000256" key="4">
    <source>
        <dbReference type="SAM" id="MobiDB-lite"/>
    </source>
</evidence>
<keyword evidence="7" id="KW-1185">Reference proteome</keyword>
<feature type="compositionally biased region" description="Basic and acidic residues" evidence="4">
    <location>
        <begin position="754"/>
        <end position="765"/>
    </location>
</feature>
<dbReference type="SUPFAM" id="SSF52540">
    <property type="entry name" value="P-loop containing nucleoside triphosphate hydrolases"/>
    <property type="match status" value="1"/>
</dbReference>
<dbReference type="PRINTS" id="PR00320">
    <property type="entry name" value="GPROTEINBRPT"/>
</dbReference>
<evidence type="ECO:0000313" key="6">
    <source>
        <dbReference type="EMBL" id="SEC25965.1"/>
    </source>
</evidence>
<proteinExistence type="predicted"/>
<feature type="compositionally biased region" description="Basic and acidic residues" evidence="4">
    <location>
        <begin position="1"/>
        <end position="15"/>
    </location>
</feature>
<evidence type="ECO:0000256" key="1">
    <source>
        <dbReference type="ARBA" id="ARBA00022574"/>
    </source>
</evidence>
<evidence type="ECO:0000259" key="5">
    <source>
        <dbReference type="Pfam" id="PF07693"/>
    </source>
</evidence>
<feature type="repeat" description="WD" evidence="3">
    <location>
        <begin position="420"/>
        <end position="452"/>
    </location>
</feature>
<accession>A0A1H4R278</accession>
<sequence>MSRRPDIRNKSRRPADSVAMLSPGTRTSTDIRALAATADGRLFVTGADDGTIRLWGTDPFRRRDSTFVHPGGTLALSMVESAGLVFSAGADGRVFRSQFAEDTWTSSTELPEIRGSGPIRALHIAGDHLLSGGEDGRIRICDFDGVLVADAETGIEIHTAVFLADDARAVVAGTRDRDAVAQVWDLSGRTPKQLGPQLLLAQGGTFRCLLPVPGGQALVGGDGGRIALWNPETGELDIIRSVPGDVVHALAASGASRFVSGSNDGMLRSWHLGNRTVPTEEILVAEDGAGVFALAVPEAAGKPVTIVAGGQGMLDQFTGDGYGDRRRKRPFVGHTAAVRAIVADEKYDFVVTGSADHSVRVWTATGEQELVFEGHDAPVSAVSTWPGDRALIVSGSEDGTVIVWDKYQRAPVDRKLPLVHGAKVWAVAVSPDGKRVFSAGNDGRIKVWSASTWDPIGPPWEVTTKAVSAIALSGNGKAAVVGDDSGHVTFRDLSRGVRTERGFQQVAVEGGQVRSVAVDFDGHVAVVGGNDGAITVWELPSGRRLLDPVPTGHRDVRKVLLSRDGKSIISCGADGAVERRSVTTGELLGQVQSDFVDAVETIALMPDGELVVAGGSRGELELVRTIDTTRDEEAEQGGVTALGRRPHPFLTSDAPTAQDAVGTTDDVRAIAELIAAEHTRAPLSVALLGDWGSGKSSLILQIKNYVHDLTHRDDSFFVREVRQVRFNAWHYSDDHLWTGLIEQLLAALRQHPDDDADLRTRRPPSDTDLAASRRAHESRDGLLRLHQSLARELDAAESAGTGLPPAGPIRRAAYLSRAVGRILKFHADPATPAPTEQVRKIRKQLRGRRWGTAAWTLSLAATAAAAWFLVRQWLPDGYGWAASLVAGGIGVAGELKIALPWLSRQNDRLAEELGKKKKRLQDRIDEETRHLKEVDPVFRMNELVTELSEPDRYAHFRGLTGFVHQDLRRLADAVEKAEAGGSSGTTPVVRRIVVYIDDLDRCPPARVTDVLQAVNLLMSIPMFFVVVAVDPPSLFRALKAARPNAASETPEERQILDFGLLDKVFNVVFALRPLGARAPQFLRRLLHDIAADAEEETTALVAAEPAEVPGTRVTAPEGPMPGTPGRLLSLTAPRPGPPPGRLLRIGTAELALLSSLAMALPGARAVKKLTNIYRLVLVGEYARRAEFVRAEYQVAAVLATGLVRSPGEFAALITCLAEARTCDHDRDCRQDVVETLRAAGPGCAKLATALASLIGEHVTVAGRCTALYHAWSLKIARYGFETYAHYISG</sequence>
<dbReference type="PANTHER" id="PTHR22847:SF637">
    <property type="entry name" value="WD REPEAT DOMAIN 5B"/>
    <property type="match status" value="1"/>
</dbReference>
<evidence type="ECO:0000256" key="2">
    <source>
        <dbReference type="ARBA" id="ARBA00022737"/>
    </source>
</evidence>
<dbReference type="EMBL" id="FNSO01000004">
    <property type="protein sequence ID" value="SEC25965.1"/>
    <property type="molecule type" value="Genomic_DNA"/>
</dbReference>
<dbReference type="InterPro" id="IPR001680">
    <property type="entry name" value="WD40_rpt"/>
</dbReference>
<feature type="domain" description="KAP NTPase" evidence="5">
    <location>
        <begin position="990"/>
        <end position="1097"/>
    </location>
</feature>
<dbReference type="Gene3D" id="2.130.10.10">
    <property type="entry name" value="YVTN repeat-like/Quinoprotein amine dehydrogenase"/>
    <property type="match status" value="4"/>
</dbReference>
<dbReference type="InterPro" id="IPR011646">
    <property type="entry name" value="KAP_P-loop"/>
</dbReference>
<dbReference type="Pfam" id="PF07693">
    <property type="entry name" value="KAP_NTPase"/>
    <property type="match status" value="2"/>
</dbReference>
<dbReference type="SUPFAM" id="SSF101898">
    <property type="entry name" value="NHL repeat"/>
    <property type="match status" value="1"/>
</dbReference>
<dbReference type="PROSITE" id="PS50294">
    <property type="entry name" value="WD_REPEATS_REGION"/>
    <property type="match status" value="4"/>
</dbReference>
<reference evidence="7" key="1">
    <citation type="submission" date="2016-10" db="EMBL/GenBank/DDBJ databases">
        <authorList>
            <person name="Varghese N."/>
            <person name="Submissions S."/>
        </authorList>
    </citation>
    <scope>NUCLEOTIDE SEQUENCE [LARGE SCALE GENOMIC DNA]</scope>
    <source>
        <strain evidence="7">DSM 44544</strain>
    </source>
</reference>
<feature type="region of interest" description="Disordered" evidence="4">
    <location>
        <begin position="1"/>
        <end position="24"/>
    </location>
</feature>
<feature type="region of interest" description="Disordered" evidence="4">
    <location>
        <begin position="754"/>
        <end position="778"/>
    </location>
</feature>
<dbReference type="Proteomes" id="UP000199622">
    <property type="component" value="Unassembled WGS sequence"/>
</dbReference>
<protein>
    <submittedName>
        <fullName evidence="6">WD40 repeat</fullName>
    </submittedName>
</protein>
<dbReference type="SUPFAM" id="SSF50978">
    <property type="entry name" value="WD40 repeat-like"/>
    <property type="match status" value="1"/>
</dbReference>
<name>A0A1H4R278_9PSEU</name>
<organism evidence="6 7">
    <name type="scientific">Amycolatopsis tolypomycina</name>
    <dbReference type="NCBI Taxonomy" id="208445"/>
    <lineage>
        <taxon>Bacteria</taxon>
        <taxon>Bacillati</taxon>
        <taxon>Actinomycetota</taxon>
        <taxon>Actinomycetes</taxon>
        <taxon>Pseudonocardiales</taxon>
        <taxon>Pseudonocardiaceae</taxon>
        <taxon>Amycolatopsis</taxon>
    </lineage>
</organism>
<dbReference type="PROSITE" id="PS50082">
    <property type="entry name" value="WD_REPEATS_2"/>
    <property type="match status" value="5"/>
</dbReference>
<feature type="repeat" description="WD" evidence="3">
    <location>
        <begin position="372"/>
        <end position="405"/>
    </location>
</feature>
<dbReference type="CDD" id="cd00200">
    <property type="entry name" value="WD40"/>
    <property type="match status" value="1"/>
</dbReference>
<feature type="repeat" description="WD" evidence="3">
    <location>
        <begin position="331"/>
        <end position="372"/>
    </location>
</feature>
<dbReference type="SMART" id="SM00320">
    <property type="entry name" value="WD40"/>
    <property type="match status" value="10"/>
</dbReference>
<feature type="domain" description="KAP NTPase" evidence="5">
    <location>
        <begin position="669"/>
        <end position="751"/>
    </location>
</feature>
<dbReference type="Pfam" id="PF00400">
    <property type="entry name" value="WD40"/>
    <property type="match status" value="5"/>
</dbReference>
<keyword evidence="1 3" id="KW-0853">WD repeat</keyword>
<dbReference type="InterPro" id="IPR020472">
    <property type="entry name" value="WD40_PAC1"/>
</dbReference>
<dbReference type="OrthoDB" id="88903at2"/>
<feature type="repeat" description="WD" evidence="3">
    <location>
        <begin position="506"/>
        <end position="547"/>
    </location>
</feature>
<feature type="repeat" description="WD" evidence="3">
    <location>
        <begin position="31"/>
        <end position="55"/>
    </location>
</feature>
<dbReference type="RefSeq" id="WP_091307663.1">
    <property type="nucleotide sequence ID" value="NZ_FNSO01000004.1"/>
</dbReference>
<evidence type="ECO:0000313" key="7">
    <source>
        <dbReference type="Proteomes" id="UP000199622"/>
    </source>
</evidence>
<dbReference type="STRING" id="208445.SAMN04489727_3127"/>
<dbReference type="InterPro" id="IPR027417">
    <property type="entry name" value="P-loop_NTPase"/>
</dbReference>
<gene>
    <name evidence="6" type="ORF">SAMN04489727_3127</name>
</gene>
<dbReference type="InterPro" id="IPR036322">
    <property type="entry name" value="WD40_repeat_dom_sf"/>
</dbReference>
<dbReference type="PANTHER" id="PTHR22847">
    <property type="entry name" value="WD40 REPEAT PROTEIN"/>
    <property type="match status" value="1"/>
</dbReference>
<dbReference type="InterPro" id="IPR015943">
    <property type="entry name" value="WD40/YVTN_repeat-like_dom_sf"/>
</dbReference>